<gene>
    <name evidence="1" type="ORF">DI533_20905</name>
</gene>
<name>A0A2W5TW39_CERSP</name>
<comment type="caution">
    <text evidence="1">The sequence shown here is derived from an EMBL/GenBank/DDBJ whole genome shotgun (WGS) entry which is preliminary data.</text>
</comment>
<organism evidence="1 2">
    <name type="scientific">Cereibacter sphaeroides</name>
    <name type="common">Rhodobacter sphaeroides</name>
    <dbReference type="NCBI Taxonomy" id="1063"/>
    <lineage>
        <taxon>Bacteria</taxon>
        <taxon>Pseudomonadati</taxon>
        <taxon>Pseudomonadota</taxon>
        <taxon>Alphaproteobacteria</taxon>
        <taxon>Rhodobacterales</taxon>
        <taxon>Paracoccaceae</taxon>
        <taxon>Cereibacter</taxon>
    </lineage>
</organism>
<accession>A0A2W5TW39</accession>
<evidence type="ECO:0000313" key="1">
    <source>
        <dbReference type="EMBL" id="PZQ94973.1"/>
    </source>
</evidence>
<protein>
    <submittedName>
        <fullName evidence="1">Uncharacterized protein</fullName>
    </submittedName>
</protein>
<proteinExistence type="predicted"/>
<evidence type="ECO:0000313" key="2">
    <source>
        <dbReference type="Proteomes" id="UP000248975"/>
    </source>
</evidence>
<reference evidence="1 2" key="1">
    <citation type="submission" date="2017-08" db="EMBL/GenBank/DDBJ databases">
        <title>Infants hospitalized years apart are colonized by the same room-sourced microbial strains.</title>
        <authorList>
            <person name="Brooks B."/>
            <person name="Olm M.R."/>
            <person name="Firek B.A."/>
            <person name="Baker R."/>
            <person name="Thomas B.C."/>
            <person name="Morowitz M.J."/>
            <person name="Banfield J.F."/>
        </authorList>
    </citation>
    <scope>NUCLEOTIDE SEQUENCE [LARGE SCALE GENOMIC DNA]</scope>
    <source>
        <strain evidence="1">S2_003_000_R2_11</strain>
    </source>
</reference>
<dbReference type="EMBL" id="QFQS01000011">
    <property type="protein sequence ID" value="PZQ94973.1"/>
    <property type="molecule type" value="Genomic_DNA"/>
</dbReference>
<sequence>MTDKTLPEDFADLMPFIDWALPSADERQTKRRTAKREQIKAFYDAMLPRLEAILAAADAYPLGQLPAELHPLYHMALSMAEVAPHIELYGGAPGVPYAFEEARFVASHGAQDTALGLAPTVMA</sequence>
<dbReference type="AlphaFoldDB" id="A0A2W5TW39"/>
<dbReference type="Proteomes" id="UP000248975">
    <property type="component" value="Unassembled WGS sequence"/>
</dbReference>